<comment type="caution">
    <text evidence="1">The sequence shown here is derived from an EMBL/GenBank/DDBJ whole genome shotgun (WGS) entry which is preliminary data.</text>
</comment>
<evidence type="ECO:0000313" key="2">
    <source>
        <dbReference type="Proteomes" id="UP001062846"/>
    </source>
</evidence>
<dbReference type="EMBL" id="CM046396">
    <property type="protein sequence ID" value="KAI8538578.1"/>
    <property type="molecule type" value="Genomic_DNA"/>
</dbReference>
<name>A0ACC0MBZ9_RHOML</name>
<keyword evidence="2" id="KW-1185">Reference proteome</keyword>
<dbReference type="Proteomes" id="UP001062846">
    <property type="component" value="Chromosome 9"/>
</dbReference>
<reference evidence="1" key="1">
    <citation type="submission" date="2022-02" db="EMBL/GenBank/DDBJ databases">
        <title>Plant Genome Project.</title>
        <authorList>
            <person name="Zhang R.-G."/>
        </authorList>
    </citation>
    <scope>NUCLEOTIDE SEQUENCE</scope>
    <source>
        <strain evidence="1">AT1</strain>
    </source>
</reference>
<proteinExistence type="predicted"/>
<evidence type="ECO:0000313" key="1">
    <source>
        <dbReference type="EMBL" id="KAI8538578.1"/>
    </source>
</evidence>
<organism evidence="1 2">
    <name type="scientific">Rhododendron molle</name>
    <name type="common">Chinese azalea</name>
    <name type="synonym">Azalea mollis</name>
    <dbReference type="NCBI Taxonomy" id="49168"/>
    <lineage>
        <taxon>Eukaryota</taxon>
        <taxon>Viridiplantae</taxon>
        <taxon>Streptophyta</taxon>
        <taxon>Embryophyta</taxon>
        <taxon>Tracheophyta</taxon>
        <taxon>Spermatophyta</taxon>
        <taxon>Magnoliopsida</taxon>
        <taxon>eudicotyledons</taxon>
        <taxon>Gunneridae</taxon>
        <taxon>Pentapetalae</taxon>
        <taxon>asterids</taxon>
        <taxon>Ericales</taxon>
        <taxon>Ericaceae</taxon>
        <taxon>Ericoideae</taxon>
        <taxon>Rhodoreae</taxon>
        <taxon>Rhododendron</taxon>
    </lineage>
</organism>
<sequence length="86" mass="9301">MWQSLLFGAVGLLWIGNWNLCQSSVETVLLGGVLQPIQEFSGGSRADDVDDASNASNVDLFRSRNLQSACNAKDTADLDLNLTEEV</sequence>
<accession>A0ACC0MBZ9</accession>
<gene>
    <name evidence="1" type="ORF">RHMOL_Rhmol09G0114800</name>
</gene>
<protein>
    <submittedName>
        <fullName evidence="1">Uncharacterized protein</fullName>
    </submittedName>
</protein>